<evidence type="ECO:0000256" key="1">
    <source>
        <dbReference type="SAM" id="MobiDB-lite"/>
    </source>
</evidence>
<feature type="region of interest" description="Disordered" evidence="1">
    <location>
        <begin position="44"/>
        <end position="89"/>
    </location>
</feature>
<evidence type="ECO:0000313" key="3">
    <source>
        <dbReference type="Proteomes" id="UP000045285"/>
    </source>
</evidence>
<protein>
    <submittedName>
        <fullName evidence="2">Uncharacterized protein</fullName>
    </submittedName>
</protein>
<dbReference type="AlphaFoldDB" id="A0A090DK14"/>
<evidence type="ECO:0000313" key="2">
    <source>
        <dbReference type="EMBL" id="CDX16435.1"/>
    </source>
</evidence>
<sequence>MLCSAAVDLKVRLGGPYRKHGMAQQETTFGGVNIPRRLATVAFNRPVKPGGDPRTLPSLGPTLFRHPSTAAESGSPSRGNGEPLVWLSGPPVWNCSHSA</sequence>
<reference evidence="3" key="1">
    <citation type="submission" date="2014-08" db="EMBL/GenBank/DDBJ databases">
        <authorList>
            <person name="Moulin L."/>
        </authorList>
    </citation>
    <scope>NUCLEOTIDE SEQUENCE [LARGE SCALE GENOMIC DNA]</scope>
</reference>
<name>A0A090DK14_MESPL</name>
<gene>
    <name evidence="2" type="ORF">MPL3356_220060</name>
</gene>
<proteinExistence type="predicted"/>
<organism evidence="2 3">
    <name type="scientific">Mesorhizobium plurifarium</name>
    <dbReference type="NCBI Taxonomy" id="69974"/>
    <lineage>
        <taxon>Bacteria</taxon>
        <taxon>Pseudomonadati</taxon>
        <taxon>Pseudomonadota</taxon>
        <taxon>Alphaproteobacteria</taxon>
        <taxon>Hyphomicrobiales</taxon>
        <taxon>Phyllobacteriaceae</taxon>
        <taxon>Mesorhizobium</taxon>
    </lineage>
</organism>
<accession>A0A090DK14</accession>
<keyword evidence="3" id="KW-1185">Reference proteome</keyword>
<dbReference type="EMBL" id="CCMZ01000015">
    <property type="protein sequence ID" value="CDX16435.1"/>
    <property type="molecule type" value="Genomic_DNA"/>
</dbReference>
<dbReference type="Proteomes" id="UP000045285">
    <property type="component" value="Unassembled WGS sequence"/>
</dbReference>
<dbReference type="STRING" id="69974.MPLDJ20_40077"/>